<accession>A0A7W8QHX3</accession>
<dbReference type="RefSeq" id="WP_184387691.1">
    <property type="nucleotide sequence ID" value="NZ_BAAAJD010000107.1"/>
</dbReference>
<protein>
    <submittedName>
        <fullName evidence="2">DNA-binding transcriptional ArsR family regulator</fullName>
    </submittedName>
</protein>
<evidence type="ECO:0000313" key="3">
    <source>
        <dbReference type="Proteomes" id="UP000572635"/>
    </source>
</evidence>
<dbReference type="AlphaFoldDB" id="A0A7W8QHX3"/>
<feature type="domain" description="HTH arsR-type" evidence="1">
    <location>
        <begin position="17"/>
        <end position="97"/>
    </location>
</feature>
<gene>
    <name evidence="2" type="ORF">HDA36_000167</name>
</gene>
<dbReference type="SMART" id="SM00418">
    <property type="entry name" value="HTH_ARSR"/>
    <property type="match status" value="1"/>
</dbReference>
<evidence type="ECO:0000259" key="1">
    <source>
        <dbReference type="SMART" id="SM00418"/>
    </source>
</evidence>
<dbReference type="Proteomes" id="UP000572635">
    <property type="component" value="Unassembled WGS sequence"/>
</dbReference>
<evidence type="ECO:0000313" key="2">
    <source>
        <dbReference type="EMBL" id="MBB5430083.1"/>
    </source>
</evidence>
<comment type="caution">
    <text evidence="2">The sequence shown here is derived from an EMBL/GenBank/DDBJ whole genome shotgun (WGS) entry which is preliminary data.</text>
</comment>
<keyword evidence="3" id="KW-1185">Reference proteome</keyword>
<keyword evidence="2" id="KW-0238">DNA-binding</keyword>
<organism evidence="2 3">
    <name type="scientific">Nocardiopsis composta</name>
    <dbReference type="NCBI Taxonomy" id="157465"/>
    <lineage>
        <taxon>Bacteria</taxon>
        <taxon>Bacillati</taxon>
        <taxon>Actinomycetota</taxon>
        <taxon>Actinomycetes</taxon>
        <taxon>Streptosporangiales</taxon>
        <taxon>Nocardiopsidaceae</taxon>
        <taxon>Nocardiopsis</taxon>
    </lineage>
</organism>
<sequence>MPDAEGHPETGEMHLQAVMSALSDPMRYRVVATLAGEPEGAEHTCTWFGLPVSKSTRTHHFRILREAGLICQVDRGNSRTVRLRRADLDARFPGLLDLIRKYPLD</sequence>
<dbReference type="Gene3D" id="1.10.10.10">
    <property type="entry name" value="Winged helix-like DNA-binding domain superfamily/Winged helix DNA-binding domain"/>
    <property type="match status" value="1"/>
</dbReference>
<reference evidence="2 3" key="1">
    <citation type="submission" date="2020-08" db="EMBL/GenBank/DDBJ databases">
        <title>Sequencing the genomes of 1000 actinobacteria strains.</title>
        <authorList>
            <person name="Klenk H.-P."/>
        </authorList>
    </citation>
    <scope>NUCLEOTIDE SEQUENCE [LARGE SCALE GENOMIC DNA]</scope>
    <source>
        <strain evidence="2 3">DSM 44551</strain>
    </source>
</reference>
<dbReference type="GO" id="GO:0003677">
    <property type="term" value="F:DNA binding"/>
    <property type="evidence" value="ECO:0007669"/>
    <property type="project" value="UniProtKB-KW"/>
</dbReference>
<dbReference type="CDD" id="cd00090">
    <property type="entry name" value="HTH_ARSR"/>
    <property type="match status" value="1"/>
</dbReference>
<dbReference type="InterPro" id="IPR001845">
    <property type="entry name" value="HTH_ArsR_DNA-bd_dom"/>
</dbReference>
<proteinExistence type="predicted"/>
<dbReference type="EMBL" id="JACHDB010000001">
    <property type="protein sequence ID" value="MBB5430083.1"/>
    <property type="molecule type" value="Genomic_DNA"/>
</dbReference>
<dbReference type="GO" id="GO:0003700">
    <property type="term" value="F:DNA-binding transcription factor activity"/>
    <property type="evidence" value="ECO:0007669"/>
    <property type="project" value="InterPro"/>
</dbReference>
<dbReference type="PRINTS" id="PR00778">
    <property type="entry name" value="HTHARSR"/>
</dbReference>
<dbReference type="InterPro" id="IPR036390">
    <property type="entry name" value="WH_DNA-bd_sf"/>
</dbReference>
<dbReference type="InterPro" id="IPR036388">
    <property type="entry name" value="WH-like_DNA-bd_sf"/>
</dbReference>
<name>A0A7W8QHX3_9ACTN</name>
<dbReference type="InterPro" id="IPR011991">
    <property type="entry name" value="ArsR-like_HTH"/>
</dbReference>
<dbReference type="SUPFAM" id="SSF46785">
    <property type="entry name" value="Winged helix' DNA-binding domain"/>
    <property type="match status" value="1"/>
</dbReference>